<keyword evidence="2" id="KW-0548">Nucleotidyltransferase</keyword>
<dbReference type="Proteomes" id="UP000092584">
    <property type="component" value="Unassembled WGS sequence"/>
</dbReference>
<dbReference type="STRING" id="1774273.LPB03_08195"/>
<name>A0A1B8U2P7_9FLAO</name>
<dbReference type="AlphaFoldDB" id="A0A1B8U2P7"/>
<dbReference type="RefSeq" id="WP_065317848.1">
    <property type="nucleotide sequence ID" value="NZ_CAXBLX010000003.1"/>
</dbReference>
<keyword evidence="2" id="KW-0808">Transferase</keyword>
<dbReference type="InterPro" id="IPR052735">
    <property type="entry name" value="NAD_biosynth-regulator"/>
</dbReference>
<dbReference type="SUPFAM" id="SSF52540">
    <property type="entry name" value="P-loop containing nucleoside triphosphate hydrolases"/>
    <property type="match status" value="1"/>
</dbReference>
<sequence>MEKKLKQKPINLVKVVLFGPESSGKTTLSRQLARYYHTVWAPEFAREYLQNKWNNERKTCEAEDLIPIAIGQMKLENKLAKRADKILICDTDLLETKVYSEEFYGGFVDEKLDKAANENQYDLYLLTYIDTPWEEDDLRDRPEQRLEMFNAFETALKKHNRPYILLKGDRETRLKNATEAIDKLIANKENLHSFSDSLQDLDMHFLHQNNDFGTSLDY</sequence>
<dbReference type="InterPro" id="IPR038727">
    <property type="entry name" value="NadR/Ttd14_AAA_dom"/>
</dbReference>
<dbReference type="KEGG" id="pob:LPB03_08195"/>
<comment type="caution">
    <text evidence="2">The sequence shown here is derived from an EMBL/GenBank/DDBJ whole genome shotgun (WGS) entry which is preliminary data.</text>
</comment>
<dbReference type="Pfam" id="PF13521">
    <property type="entry name" value="AAA_28"/>
    <property type="match status" value="1"/>
</dbReference>
<dbReference type="Gene3D" id="3.40.50.300">
    <property type="entry name" value="P-loop containing nucleotide triphosphate hydrolases"/>
    <property type="match status" value="1"/>
</dbReference>
<proteinExistence type="predicted"/>
<accession>A0A1B8U2P7</accession>
<dbReference type="PANTHER" id="PTHR37512">
    <property type="entry name" value="TRIFUNCTIONAL NAD BIOSYNTHESIS/REGULATOR PROTEIN NADR"/>
    <property type="match status" value="1"/>
</dbReference>
<feature type="domain" description="NadR/Ttd14 AAA" evidence="1">
    <location>
        <begin position="14"/>
        <end position="173"/>
    </location>
</feature>
<dbReference type="GO" id="GO:0016779">
    <property type="term" value="F:nucleotidyltransferase activity"/>
    <property type="evidence" value="ECO:0007669"/>
    <property type="project" value="UniProtKB-KW"/>
</dbReference>
<organism evidence="2 3">
    <name type="scientific">Polaribacter vadi</name>
    <dbReference type="NCBI Taxonomy" id="1774273"/>
    <lineage>
        <taxon>Bacteria</taxon>
        <taxon>Pseudomonadati</taxon>
        <taxon>Bacteroidota</taxon>
        <taxon>Flavobacteriia</taxon>
        <taxon>Flavobacteriales</taxon>
        <taxon>Flavobacteriaceae</taxon>
    </lineage>
</organism>
<keyword evidence="3" id="KW-1185">Reference proteome</keyword>
<evidence type="ECO:0000313" key="3">
    <source>
        <dbReference type="Proteomes" id="UP000092584"/>
    </source>
</evidence>
<dbReference type="InterPro" id="IPR027417">
    <property type="entry name" value="P-loop_NTPase"/>
</dbReference>
<dbReference type="OrthoDB" id="9151999at2"/>
<protein>
    <submittedName>
        <fullName evidence="2">Nicotinate-nucleotide adenylyltransferase</fullName>
    </submittedName>
</protein>
<dbReference type="EMBL" id="LSFM01000003">
    <property type="protein sequence ID" value="OBY66136.1"/>
    <property type="molecule type" value="Genomic_DNA"/>
</dbReference>
<gene>
    <name evidence="2" type="ORF">LPB3_01580</name>
</gene>
<evidence type="ECO:0000313" key="2">
    <source>
        <dbReference type="EMBL" id="OBY66136.1"/>
    </source>
</evidence>
<evidence type="ECO:0000259" key="1">
    <source>
        <dbReference type="Pfam" id="PF13521"/>
    </source>
</evidence>
<reference evidence="3" key="1">
    <citation type="submission" date="2016-02" db="EMBL/GenBank/DDBJ databases">
        <authorList>
            <person name="Shin S.-K."/>
            <person name="Yi H."/>
            <person name="Kim E."/>
        </authorList>
    </citation>
    <scope>NUCLEOTIDE SEQUENCE [LARGE SCALE GENOMIC DNA]</scope>
    <source>
        <strain evidence="3">LPB0003</strain>
    </source>
</reference>
<dbReference type="PANTHER" id="PTHR37512:SF1">
    <property type="entry name" value="NADR_TTD14 AAA DOMAIN-CONTAINING PROTEIN"/>
    <property type="match status" value="1"/>
</dbReference>